<dbReference type="EMBL" id="AZBU02000002">
    <property type="protein sequence ID" value="TKR94117.1"/>
    <property type="molecule type" value="Genomic_DNA"/>
</dbReference>
<organism evidence="1 2">
    <name type="scientific">Steinernema carpocapsae</name>
    <name type="common">Entomopathogenic nematode</name>
    <dbReference type="NCBI Taxonomy" id="34508"/>
    <lineage>
        <taxon>Eukaryota</taxon>
        <taxon>Metazoa</taxon>
        <taxon>Ecdysozoa</taxon>
        <taxon>Nematoda</taxon>
        <taxon>Chromadorea</taxon>
        <taxon>Rhabditida</taxon>
        <taxon>Tylenchina</taxon>
        <taxon>Panagrolaimomorpha</taxon>
        <taxon>Strongyloidoidea</taxon>
        <taxon>Steinernematidae</taxon>
        <taxon>Steinernema</taxon>
    </lineage>
</organism>
<accession>A0A4U5PCI8</accession>
<evidence type="ECO:0000313" key="2">
    <source>
        <dbReference type="Proteomes" id="UP000298663"/>
    </source>
</evidence>
<gene>
    <name evidence="1" type="ORF">L596_008447</name>
</gene>
<dbReference type="AlphaFoldDB" id="A0A4U5PCI8"/>
<reference evidence="1 2" key="2">
    <citation type="journal article" date="2019" name="G3 (Bethesda)">
        <title>Hybrid Assembly of the Genome of the Entomopathogenic Nematode Steinernema carpocapsae Identifies the X-Chromosome.</title>
        <authorList>
            <person name="Serra L."/>
            <person name="Macchietto M."/>
            <person name="Macias-Munoz A."/>
            <person name="McGill C.J."/>
            <person name="Rodriguez I.M."/>
            <person name="Rodriguez B."/>
            <person name="Murad R."/>
            <person name="Mortazavi A."/>
        </authorList>
    </citation>
    <scope>NUCLEOTIDE SEQUENCE [LARGE SCALE GENOMIC DNA]</scope>
    <source>
        <strain evidence="1 2">ALL</strain>
    </source>
</reference>
<keyword evidence="2" id="KW-1185">Reference proteome</keyword>
<dbReference type="Proteomes" id="UP000298663">
    <property type="component" value="Unassembled WGS sequence"/>
</dbReference>
<name>A0A4U5PCI8_STECR</name>
<reference evidence="1 2" key="1">
    <citation type="journal article" date="2015" name="Genome Biol.">
        <title>Comparative genomics of Steinernema reveals deeply conserved gene regulatory networks.</title>
        <authorList>
            <person name="Dillman A.R."/>
            <person name="Macchietto M."/>
            <person name="Porter C.F."/>
            <person name="Rogers A."/>
            <person name="Williams B."/>
            <person name="Antoshechkin I."/>
            <person name="Lee M.M."/>
            <person name="Goodwin Z."/>
            <person name="Lu X."/>
            <person name="Lewis E.E."/>
            <person name="Goodrich-Blair H."/>
            <person name="Stock S.P."/>
            <person name="Adams B.J."/>
            <person name="Sternberg P.W."/>
            <person name="Mortazavi A."/>
        </authorList>
    </citation>
    <scope>NUCLEOTIDE SEQUENCE [LARGE SCALE GENOMIC DNA]</scope>
    <source>
        <strain evidence="1 2">ALL</strain>
    </source>
</reference>
<comment type="caution">
    <text evidence="1">The sequence shown here is derived from an EMBL/GenBank/DDBJ whole genome shotgun (WGS) entry which is preliminary data.</text>
</comment>
<sequence>MSPSKDENGTKIGRRYASGQRAITEFLRPNEGSRVARTKENFTIVHPPRTKRIPVAESPIGRFVRAGSQMFSKRRQFA</sequence>
<proteinExistence type="predicted"/>
<protein>
    <submittedName>
        <fullName evidence="1">Uncharacterized protein</fullName>
    </submittedName>
</protein>
<evidence type="ECO:0000313" key="1">
    <source>
        <dbReference type="EMBL" id="TKR94117.1"/>
    </source>
</evidence>